<accession>X6N7H5</accession>
<feature type="compositionally biased region" description="Low complexity" evidence="1">
    <location>
        <begin position="211"/>
        <end position="229"/>
    </location>
</feature>
<evidence type="ECO:0000256" key="1">
    <source>
        <dbReference type="SAM" id="MobiDB-lite"/>
    </source>
</evidence>
<dbReference type="PROSITE" id="PS50105">
    <property type="entry name" value="SAM_DOMAIN"/>
    <property type="match status" value="1"/>
</dbReference>
<keyword evidence="4" id="KW-1185">Reference proteome</keyword>
<dbReference type="AlphaFoldDB" id="X6N7H5"/>
<protein>
    <recommendedName>
        <fullName evidence="2">SAM domain-containing protein</fullName>
    </recommendedName>
</protein>
<feature type="non-terminal residue" evidence="3">
    <location>
        <position position="1"/>
    </location>
</feature>
<evidence type="ECO:0000313" key="4">
    <source>
        <dbReference type="Proteomes" id="UP000023152"/>
    </source>
</evidence>
<dbReference type="SUPFAM" id="SSF47769">
    <property type="entry name" value="SAM/Pointed domain"/>
    <property type="match status" value="1"/>
</dbReference>
<dbReference type="Gene3D" id="1.10.150.50">
    <property type="entry name" value="Transcription Factor, Ets-1"/>
    <property type="match status" value="1"/>
</dbReference>
<sequence length="271" mass="31469">RLGKQRYVQKKLFQWFVEQKFGLPKYLEKFEKAEVFEVEMLLFIDEDFLEKKVEMDNPVHRRKLFRKIEEFQIESNKFLNFIENNEVPPLHGVSHVLRANGFLSWELLGHIIHVQKDLYTVLDITNKEIVECLWAHLEQYKKDMTIPLPIKTSSTPYMMTSAHHYHHDHNHNNNNNNNNHLLHHPKKSQASSSANDTFPPPVAFKVSPLEPALNSTSSSLPTPSAPELPNNKGTDETDNSDSNNNNKSHSHPLEEEEFEGFYPIEGATTFQ</sequence>
<feature type="region of interest" description="Disordered" evidence="1">
    <location>
        <begin position="164"/>
        <end position="271"/>
    </location>
</feature>
<reference evidence="3 4" key="1">
    <citation type="journal article" date="2013" name="Curr. Biol.">
        <title>The Genome of the Foraminiferan Reticulomyxa filosa.</title>
        <authorList>
            <person name="Glockner G."/>
            <person name="Hulsmann N."/>
            <person name="Schleicher M."/>
            <person name="Noegel A.A."/>
            <person name="Eichinger L."/>
            <person name="Gallinger C."/>
            <person name="Pawlowski J."/>
            <person name="Sierra R."/>
            <person name="Euteneuer U."/>
            <person name="Pillet L."/>
            <person name="Moustafa A."/>
            <person name="Platzer M."/>
            <person name="Groth M."/>
            <person name="Szafranski K."/>
            <person name="Schliwa M."/>
        </authorList>
    </citation>
    <scope>NUCLEOTIDE SEQUENCE [LARGE SCALE GENOMIC DNA]</scope>
</reference>
<dbReference type="EMBL" id="ASPP01011238">
    <property type="protein sequence ID" value="ETO21858.1"/>
    <property type="molecule type" value="Genomic_DNA"/>
</dbReference>
<proteinExistence type="predicted"/>
<dbReference type="CDD" id="cd09487">
    <property type="entry name" value="SAM_superfamily"/>
    <property type="match status" value="1"/>
</dbReference>
<evidence type="ECO:0000313" key="3">
    <source>
        <dbReference type="EMBL" id="ETO21858.1"/>
    </source>
</evidence>
<organism evidence="3 4">
    <name type="scientific">Reticulomyxa filosa</name>
    <dbReference type="NCBI Taxonomy" id="46433"/>
    <lineage>
        <taxon>Eukaryota</taxon>
        <taxon>Sar</taxon>
        <taxon>Rhizaria</taxon>
        <taxon>Retaria</taxon>
        <taxon>Foraminifera</taxon>
        <taxon>Monothalamids</taxon>
        <taxon>Reticulomyxidae</taxon>
        <taxon>Reticulomyxa</taxon>
    </lineage>
</organism>
<comment type="caution">
    <text evidence="3">The sequence shown here is derived from an EMBL/GenBank/DDBJ whole genome shotgun (WGS) entry which is preliminary data.</text>
</comment>
<gene>
    <name evidence="3" type="ORF">RFI_15344</name>
</gene>
<feature type="domain" description="SAM" evidence="2">
    <location>
        <begin position="7"/>
        <end position="74"/>
    </location>
</feature>
<dbReference type="InterPro" id="IPR001660">
    <property type="entry name" value="SAM"/>
</dbReference>
<dbReference type="Proteomes" id="UP000023152">
    <property type="component" value="Unassembled WGS sequence"/>
</dbReference>
<dbReference type="InterPro" id="IPR013761">
    <property type="entry name" value="SAM/pointed_sf"/>
</dbReference>
<name>X6N7H5_RETFI</name>
<dbReference type="Pfam" id="PF07647">
    <property type="entry name" value="SAM_2"/>
    <property type="match status" value="1"/>
</dbReference>
<evidence type="ECO:0000259" key="2">
    <source>
        <dbReference type="PROSITE" id="PS50105"/>
    </source>
</evidence>